<evidence type="ECO:0000256" key="1">
    <source>
        <dbReference type="ARBA" id="ARBA00023015"/>
    </source>
</evidence>
<protein>
    <submittedName>
        <fullName evidence="6">AraC family transcriptional regulator</fullName>
    </submittedName>
</protein>
<reference evidence="6" key="1">
    <citation type="submission" date="2022-11" db="EMBL/GenBank/DDBJ databases">
        <title>Lacrimispora xylanolytica sy1, complete genome.</title>
        <authorList>
            <person name="Choi S."/>
        </authorList>
    </citation>
    <scope>NUCLEOTIDE SEQUENCE</scope>
    <source>
        <strain evidence="6">Sy1</strain>
    </source>
</reference>
<evidence type="ECO:0000259" key="5">
    <source>
        <dbReference type="PROSITE" id="PS01124"/>
    </source>
</evidence>
<dbReference type="Proteomes" id="UP001163115">
    <property type="component" value="Chromosome"/>
</dbReference>
<dbReference type="InterPro" id="IPR009057">
    <property type="entry name" value="Homeodomain-like_sf"/>
</dbReference>
<dbReference type="PANTHER" id="PTHR43280:SF28">
    <property type="entry name" value="HTH-TYPE TRANSCRIPTIONAL ACTIVATOR RHAS"/>
    <property type="match status" value="1"/>
</dbReference>
<dbReference type="Pfam" id="PF12833">
    <property type="entry name" value="HTH_18"/>
    <property type="match status" value="1"/>
</dbReference>
<dbReference type="PRINTS" id="PR00032">
    <property type="entry name" value="HTHARAC"/>
</dbReference>
<proteinExistence type="predicted"/>
<dbReference type="EMBL" id="CP113524">
    <property type="protein sequence ID" value="WAJ23726.1"/>
    <property type="molecule type" value="Genomic_DNA"/>
</dbReference>
<dbReference type="SMART" id="SM00342">
    <property type="entry name" value="HTH_ARAC"/>
    <property type="match status" value="1"/>
</dbReference>
<evidence type="ECO:0000256" key="4">
    <source>
        <dbReference type="SAM" id="MobiDB-lite"/>
    </source>
</evidence>
<sequence>MIDSAGFLMAGGKSIASERIQGVDDNMERSHYHEYFELYYLEYGNRYHMVNEHIYSIQSGELILFPPYVMHHSYGDSGVAFKRLLVYFTPDMILVPEIKKALGTSSGVYRLDKKDSLLIHQLLKEILKEQDEGDGYGTEAMQMLLNQLLIKLARRSGESIKPEQSGRISEILHYLHLNYSENITLNDLAARFYISPYYLCREFKRYTNSTIIHYINNLRIIQAQRMFLETDKTITDISREVGFSNVTHFNRVFKSLLGMSPSQNRKQLRPSLPPEQYSESKRPSSPEQNQSHI</sequence>
<feature type="region of interest" description="Disordered" evidence="4">
    <location>
        <begin position="261"/>
        <end position="293"/>
    </location>
</feature>
<evidence type="ECO:0000256" key="3">
    <source>
        <dbReference type="ARBA" id="ARBA00023163"/>
    </source>
</evidence>
<dbReference type="SUPFAM" id="SSF46689">
    <property type="entry name" value="Homeodomain-like"/>
    <property type="match status" value="2"/>
</dbReference>
<evidence type="ECO:0000313" key="6">
    <source>
        <dbReference type="EMBL" id="WAJ23726.1"/>
    </source>
</evidence>
<dbReference type="Gene3D" id="2.60.120.280">
    <property type="entry name" value="Regulatory protein AraC"/>
    <property type="match status" value="1"/>
</dbReference>
<keyword evidence="3" id="KW-0804">Transcription</keyword>
<dbReference type="PANTHER" id="PTHR43280">
    <property type="entry name" value="ARAC-FAMILY TRANSCRIPTIONAL REGULATOR"/>
    <property type="match status" value="1"/>
</dbReference>
<accession>A0ABY7AAX6</accession>
<keyword evidence="1" id="KW-0805">Transcription regulation</keyword>
<dbReference type="InterPro" id="IPR003313">
    <property type="entry name" value="AraC-bd"/>
</dbReference>
<dbReference type="RefSeq" id="WP_268115080.1">
    <property type="nucleotide sequence ID" value="NZ_CP113524.1"/>
</dbReference>
<feature type="domain" description="HTH araC/xylS-type" evidence="5">
    <location>
        <begin position="169"/>
        <end position="267"/>
    </location>
</feature>
<dbReference type="PROSITE" id="PS01124">
    <property type="entry name" value="HTH_ARAC_FAMILY_2"/>
    <property type="match status" value="1"/>
</dbReference>
<dbReference type="InterPro" id="IPR020449">
    <property type="entry name" value="Tscrpt_reg_AraC-type_HTH"/>
</dbReference>
<name>A0ABY7AAX6_9FIRM</name>
<evidence type="ECO:0000313" key="7">
    <source>
        <dbReference type="Proteomes" id="UP001163115"/>
    </source>
</evidence>
<dbReference type="InterPro" id="IPR037923">
    <property type="entry name" value="HTH-like"/>
</dbReference>
<dbReference type="SUPFAM" id="SSF51215">
    <property type="entry name" value="Regulatory protein AraC"/>
    <property type="match status" value="1"/>
</dbReference>
<dbReference type="InterPro" id="IPR018060">
    <property type="entry name" value="HTH_AraC"/>
</dbReference>
<dbReference type="Gene3D" id="1.10.10.60">
    <property type="entry name" value="Homeodomain-like"/>
    <property type="match status" value="2"/>
</dbReference>
<organism evidence="6 7">
    <name type="scientific">Lacrimispora xylanolytica</name>
    <dbReference type="NCBI Taxonomy" id="29375"/>
    <lineage>
        <taxon>Bacteria</taxon>
        <taxon>Bacillati</taxon>
        <taxon>Bacillota</taxon>
        <taxon>Clostridia</taxon>
        <taxon>Lachnospirales</taxon>
        <taxon>Lachnospiraceae</taxon>
        <taxon>Lacrimispora</taxon>
    </lineage>
</organism>
<keyword evidence="2" id="KW-0238">DNA-binding</keyword>
<evidence type="ECO:0000256" key="2">
    <source>
        <dbReference type="ARBA" id="ARBA00023125"/>
    </source>
</evidence>
<keyword evidence="7" id="KW-1185">Reference proteome</keyword>
<dbReference type="Pfam" id="PF02311">
    <property type="entry name" value="AraC_binding"/>
    <property type="match status" value="1"/>
</dbReference>
<gene>
    <name evidence="6" type="ORF">OW255_19575</name>
</gene>